<keyword evidence="3" id="KW-1185">Reference proteome</keyword>
<feature type="compositionally biased region" description="Polar residues" evidence="1">
    <location>
        <begin position="62"/>
        <end position="78"/>
    </location>
</feature>
<dbReference type="AlphaFoldDB" id="A0A7I8JR11"/>
<protein>
    <submittedName>
        <fullName evidence="2">Uncharacterized protein</fullName>
    </submittedName>
</protein>
<dbReference type="EMBL" id="CACRZD030000016">
    <property type="protein sequence ID" value="CAA6672598.1"/>
    <property type="molecule type" value="Genomic_DNA"/>
</dbReference>
<evidence type="ECO:0000313" key="2">
    <source>
        <dbReference type="EMBL" id="CAA2633492.1"/>
    </source>
</evidence>
<accession>A0A7I8JR11</accession>
<gene>
    <name evidence="2" type="ORF">SI7747_16019009</name>
</gene>
<sequence length="78" mass="8485">MGTAYSSLPWHHLQHTIGGPAHPFPLSSGDSAGNDRGSPPLTQQEEDQLKMPLREAAVLSPRSKSPRWSTKNLILQDG</sequence>
<evidence type="ECO:0000256" key="1">
    <source>
        <dbReference type="SAM" id="MobiDB-lite"/>
    </source>
</evidence>
<proteinExistence type="predicted"/>
<name>A0A7I8JR11_SPIIN</name>
<dbReference type="Proteomes" id="UP001189122">
    <property type="component" value="Unassembled WGS sequence"/>
</dbReference>
<feature type="region of interest" description="Disordered" evidence="1">
    <location>
        <begin position="13"/>
        <end position="78"/>
    </location>
</feature>
<evidence type="ECO:0000313" key="3">
    <source>
        <dbReference type="Proteomes" id="UP001189122"/>
    </source>
</evidence>
<dbReference type="EMBL" id="LR743603">
    <property type="protein sequence ID" value="CAA2633492.1"/>
    <property type="molecule type" value="Genomic_DNA"/>
</dbReference>
<reference evidence="2 3" key="1">
    <citation type="submission" date="2019-12" db="EMBL/GenBank/DDBJ databases">
        <authorList>
            <person name="Scholz U."/>
            <person name="Mascher M."/>
            <person name="Fiebig A."/>
        </authorList>
    </citation>
    <scope>NUCLEOTIDE SEQUENCE</scope>
</reference>
<organism evidence="2">
    <name type="scientific">Spirodela intermedia</name>
    <name type="common">Intermediate duckweed</name>
    <dbReference type="NCBI Taxonomy" id="51605"/>
    <lineage>
        <taxon>Eukaryota</taxon>
        <taxon>Viridiplantae</taxon>
        <taxon>Streptophyta</taxon>
        <taxon>Embryophyta</taxon>
        <taxon>Tracheophyta</taxon>
        <taxon>Spermatophyta</taxon>
        <taxon>Magnoliopsida</taxon>
        <taxon>Liliopsida</taxon>
        <taxon>Araceae</taxon>
        <taxon>Lemnoideae</taxon>
        <taxon>Spirodela</taxon>
    </lineage>
</organism>